<feature type="transmembrane region" description="Helical" evidence="2">
    <location>
        <begin position="66"/>
        <end position="87"/>
    </location>
</feature>
<evidence type="ECO:0000259" key="3">
    <source>
        <dbReference type="Pfam" id="PF13239"/>
    </source>
</evidence>
<dbReference type="OrthoDB" id="1443721at2"/>
<evidence type="ECO:0000256" key="2">
    <source>
        <dbReference type="SAM" id="Phobius"/>
    </source>
</evidence>
<protein>
    <recommendedName>
        <fullName evidence="3">2TM domain-containing protein</fullName>
    </recommendedName>
</protein>
<evidence type="ECO:0000313" key="4">
    <source>
        <dbReference type="EMBL" id="AVR45453.1"/>
    </source>
</evidence>
<dbReference type="Proteomes" id="UP000241507">
    <property type="component" value="Chromosome"/>
</dbReference>
<reference evidence="5" key="1">
    <citation type="submission" date="2018-03" db="EMBL/GenBank/DDBJ databases">
        <title>Gramella fulva sp. nov., isolated from a dry surface of tidal flat.</title>
        <authorList>
            <person name="Hwang S.H."/>
            <person name="Hwang W.M."/>
            <person name="Kang K."/>
            <person name="Ahn T.-Y."/>
        </authorList>
    </citation>
    <scope>NUCLEOTIDE SEQUENCE [LARGE SCALE GENOMIC DNA]</scope>
    <source>
        <strain evidence="5">SH35</strain>
    </source>
</reference>
<name>A0A2R3Z591_9FLAO</name>
<feature type="domain" description="2TM" evidence="3">
    <location>
        <begin position="21"/>
        <end position="105"/>
    </location>
</feature>
<keyword evidence="2" id="KW-0472">Membrane</keyword>
<dbReference type="AlphaFoldDB" id="A0A2R3Z591"/>
<evidence type="ECO:0000313" key="5">
    <source>
        <dbReference type="Proteomes" id="UP000241507"/>
    </source>
</evidence>
<dbReference type="InterPro" id="IPR025698">
    <property type="entry name" value="2TM_dom"/>
</dbReference>
<dbReference type="KEGG" id="grs:C7S20_09315"/>
<accession>A0A2R3Z591</accession>
<dbReference type="RefSeq" id="WP_107012231.1">
    <property type="nucleotide sequence ID" value="NZ_CP028136.1"/>
</dbReference>
<evidence type="ECO:0000256" key="1">
    <source>
        <dbReference type="SAM" id="MobiDB-lite"/>
    </source>
</evidence>
<dbReference type="EMBL" id="CP028136">
    <property type="protein sequence ID" value="AVR45453.1"/>
    <property type="molecule type" value="Genomic_DNA"/>
</dbReference>
<dbReference type="Pfam" id="PF13239">
    <property type="entry name" value="2TM"/>
    <property type="match status" value="1"/>
</dbReference>
<keyword evidence="5" id="KW-1185">Reference proteome</keyword>
<sequence>MFSKKKNESKIDYEQRELYENARRRTREKKRLFRHFVIFLIGAVLLIVLNEVIGWQQDFQILGYDWFVWAVLLWALILIIHFFNVFIVNSFMGKEWEAKETDRLVKKQKEKIALLKEKVEREHPLPENKKKPGPEDDNKPTRPLDPRGPINS</sequence>
<proteinExistence type="predicted"/>
<feature type="compositionally biased region" description="Basic and acidic residues" evidence="1">
    <location>
        <begin position="116"/>
        <end position="145"/>
    </location>
</feature>
<feature type="transmembrane region" description="Helical" evidence="2">
    <location>
        <begin position="32"/>
        <end position="54"/>
    </location>
</feature>
<keyword evidence="2" id="KW-1133">Transmembrane helix</keyword>
<feature type="region of interest" description="Disordered" evidence="1">
    <location>
        <begin position="116"/>
        <end position="152"/>
    </location>
</feature>
<gene>
    <name evidence="4" type="ORF">C7S20_09315</name>
</gene>
<keyword evidence="2" id="KW-0812">Transmembrane</keyword>
<organism evidence="4 5">
    <name type="scientific">Christiangramia fulva</name>
    <dbReference type="NCBI Taxonomy" id="2126553"/>
    <lineage>
        <taxon>Bacteria</taxon>
        <taxon>Pseudomonadati</taxon>
        <taxon>Bacteroidota</taxon>
        <taxon>Flavobacteriia</taxon>
        <taxon>Flavobacteriales</taxon>
        <taxon>Flavobacteriaceae</taxon>
        <taxon>Christiangramia</taxon>
    </lineage>
</organism>